<dbReference type="EMBL" id="BMCG01000005">
    <property type="protein sequence ID" value="GGC15291.1"/>
    <property type="molecule type" value="Genomic_DNA"/>
</dbReference>
<sequence>MKNSLAVFASAVCLSACGVPQKTDVQSVVRVFQSFGTTQCSAADVDLASALRGLKDAGIRVIDASCGVDGLMRVAMCGAGDGRIAIAEIDAGDLQRAQDLGFALLNSAPEAKVVPCRQQ</sequence>
<organism evidence="1 2">
    <name type="scientific">Oxalicibacterium flavum</name>
    <dbReference type="NCBI Taxonomy" id="179467"/>
    <lineage>
        <taxon>Bacteria</taxon>
        <taxon>Pseudomonadati</taxon>
        <taxon>Pseudomonadota</taxon>
        <taxon>Betaproteobacteria</taxon>
        <taxon>Burkholderiales</taxon>
        <taxon>Oxalobacteraceae</taxon>
        <taxon>Oxalicibacterium</taxon>
    </lineage>
</organism>
<keyword evidence="2" id="KW-1185">Reference proteome</keyword>
<dbReference type="RefSeq" id="WP_188396709.1">
    <property type="nucleotide sequence ID" value="NZ_BMCG01000005.1"/>
</dbReference>
<protein>
    <submittedName>
        <fullName evidence="1">Uncharacterized protein</fullName>
    </submittedName>
</protein>
<evidence type="ECO:0000313" key="1">
    <source>
        <dbReference type="EMBL" id="GGC15291.1"/>
    </source>
</evidence>
<dbReference type="Proteomes" id="UP000620266">
    <property type="component" value="Unassembled WGS sequence"/>
</dbReference>
<accession>A0A8J2UN43</accession>
<reference evidence="1" key="2">
    <citation type="submission" date="2020-09" db="EMBL/GenBank/DDBJ databases">
        <authorList>
            <person name="Sun Q."/>
            <person name="Sedlacek I."/>
        </authorList>
    </citation>
    <scope>NUCLEOTIDE SEQUENCE</scope>
    <source>
        <strain evidence="1">CCM 7086</strain>
    </source>
</reference>
<comment type="caution">
    <text evidence="1">The sequence shown here is derived from an EMBL/GenBank/DDBJ whole genome shotgun (WGS) entry which is preliminary data.</text>
</comment>
<proteinExistence type="predicted"/>
<gene>
    <name evidence="1" type="ORF">GCM10007205_25280</name>
</gene>
<evidence type="ECO:0000313" key="2">
    <source>
        <dbReference type="Proteomes" id="UP000620266"/>
    </source>
</evidence>
<name>A0A8J2UN43_9BURK</name>
<dbReference type="AlphaFoldDB" id="A0A8J2UN43"/>
<reference evidence="1" key="1">
    <citation type="journal article" date="2014" name="Int. J. Syst. Evol. Microbiol.">
        <title>Complete genome sequence of Corynebacterium casei LMG S-19264T (=DSM 44701T), isolated from a smear-ripened cheese.</title>
        <authorList>
            <consortium name="US DOE Joint Genome Institute (JGI-PGF)"/>
            <person name="Walter F."/>
            <person name="Albersmeier A."/>
            <person name="Kalinowski J."/>
            <person name="Ruckert C."/>
        </authorList>
    </citation>
    <scope>NUCLEOTIDE SEQUENCE</scope>
    <source>
        <strain evidence="1">CCM 7086</strain>
    </source>
</reference>